<dbReference type="InterPro" id="IPR000719">
    <property type="entry name" value="Prot_kinase_dom"/>
</dbReference>
<dbReference type="GO" id="GO:0004672">
    <property type="term" value="F:protein kinase activity"/>
    <property type="evidence" value="ECO:0007669"/>
    <property type="project" value="InterPro"/>
</dbReference>
<evidence type="ECO:0000313" key="2">
    <source>
        <dbReference type="EMBL" id="CAD8102735.1"/>
    </source>
</evidence>
<keyword evidence="3" id="KW-1185">Reference proteome</keyword>
<comment type="caution">
    <text evidence="2">The sequence shown here is derived from an EMBL/GenBank/DDBJ whole genome shotgun (WGS) entry which is preliminary data.</text>
</comment>
<dbReference type="PROSITE" id="PS50011">
    <property type="entry name" value="PROTEIN_KINASE_DOM"/>
    <property type="match status" value="1"/>
</dbReference>
<feature type="domain" description="Protein kinase" evidence="1">
    <location>
        <begin position="1"/>
        <end position="87"/>
    </location>
</feature>
<evidence type="ECO:0000259" key="1">
    <source>
        <dbReference type="PROSITE" id="PS50011"/>
    </source>
</evidence>
<dbReference type="EMBL" id="CAJJDM010000122">
    <property type="protein sequence ID" value="CAD8102735.1"/>
    <property type="molecule type" value="Genomic_DNA"/>
</dbReference>
<dbReference type="Proteomes" id="UP000688137">
    <property type="component" value="Unassembled WGS sequence"/>
</dbReference>
<accession>A0A8S1PHU4</accession>
<organism evidence="2 3">
    <name type="scientific">Paramecium primaurelia</name>
    <dbReference type="NCBI Taxonomy" id="5886"/>
    <lineage>
        <taxon>Eukaryota</taxon>
        <taxon>Sar</taxon>
        <taxon>Alveolata</taxon>
        <taxon>Ciliophora</taxon>
        <taxon>Intramacronucleata</taxon>
        <taxon>Oligohymenophorea</taxon>
        <taxon>Peniculida</taxon>
        <taxon>Parameciidae</taxon>
        <taxon>Paramecium</taxon>
    </lineage>
</organism>
<reference evidence="2" key="1">
    <citation type="submission" date="2021-01" db="EMBL/GenBank/DDBJ databases">
        <authorList>
            <consortium name="Genoscope - CEA"/>
            <person name="William W."/>
        </authorList>
    </citation>
    <scope>NUCLEOTIDE SEQUENCE</scope>
</reference>
<protein>
    <recommendedName>
        <fullName evidence="1">Protein kinase domain-containing protein</fullName>
    </recommendedName>
</protein>
<sequence length="87" mass="10470">MNILFYLHQQNYTDTYLLAPEFIRTQTYNYKSDIWMIGYMLYQMMFKDPLKVANNVDLLQKKILKGIHLTYNSNQSLNLNNLLKLML</sequence>
<dbReference type="AlphaFoldDB" id="A0A8S1PHU4"/>
<dbReference type="GO" id="GO:0005524">
    <property type="term" value="F:ATP binding"/>
    <property type="evidence" value="ECO:0007669"/>
    <property type="project" value="InterPro"/>
</dbReference>
<name>A0A8S1PHU4_PARPR</name>
<dbReference type="Pfam" id="PF00069">
    <property type="entry name" value="Pkinase"/>
    <property type="match status" value="1"/>
</dbReference>
<gene>
    <name evidence="2" type="ORF">PPRIM_AZ9-3.1.T1190054</name>
</gene>
<proteinExistence type="predicted"/>
<evidence type="ECO:0000313" key="3">
    <source>
        <dbReference type="Proteomes" id="UP000688137"/>
    </source>
</evidence>